<organism evidence="1 2">
    <name type="scientific">Acanthamoeba castellanii (strain ATCC 30010 / Neff)</name>
    <dbReference type="NCBI Taxonomy" id="1257118"/>
    <lineage>
        <taxon>Eukaryota</taxon>
        <taxon>Amoebozoa</taxon>
        <taxon>Discosea</taxon>
        <taxon>Longamoebia</taxon>
        <taxon>Centramoebida</taxon>
        <taxon>Acanthamoebidae</taxon>
        <taxon>Acanthamoeba</taxon>
    </lineage>
</organism>
<sequence length="194" mass="21745">MCALYIKTREDIDLLHEINGLSIERIEARARPLEDRTQDATEWMYRSHTGFLSEGESLKAVRELYAARNATNKCADRQPIKHEGEVTYDVADVPGNKIKVTRTFYMGEQFSLFFNPERHNSPDNQTWVENVHSGLSLCVGGDMEKGLVTYIHHYGFYEGGGASNAYRIDPALLVALLTGSITQDCVDVVSAKQG</sequence>
<dbReference type="OrthoDB" id="19191at2759"/>
<evidence type="ECO:0000313" key="2">
    <source>
        <dbReference type="Proteomes" id="UP000011083"/>
    </source>
</evidence>
<dbReference type="GeneID" id="14918846"/>
<gene>
    <name evidence="1" type="ORF">ACA1_369170</name>
</gene>
<reference evidence="1 2" key="1">
    <citation type="journal article" date="2013" name="Genome Biol.">
        <title>Genome of Acanthamoeba castellanii highlights extensive lateral gene transfer and early evolution of tyrosine kinase signaling.</title>
        <authorList>
            <person name="Clarke M."/>
            <person name="Lohan A.J."/>
            <person name="Liu B."/>
            <person name="Lagkouvardos I."/>
            <person name="Roy S."/>
            <person name="Zafar N."/>
            <person name="Bertelli C."/>
            <person name="Schilde C."/>
            <person name="Kianianmomeni A."/>
            <person name="Burglin T.R."/>
            <person name="Frech C."/>
            <person name="Turcotte B."/>
            <person name="Kopec K.O."/>
            <person name="Synnott J.M."/>
            <person name="Choo C."/>
            <person name="Paponov I."/>
            <person name="Finkler A."/>
            <person name="Soon Heng Tan C."/>
            <person name="Hutchins A.P."/>
            <person name="Weinmeier T."/>
            <person name="Rattei T."/>
            <person name="Chu J.S."/>
            <person name="Gimenez G."/>
            <person name="Irimia M."/>
            <person name="Rigden D.J."/>
            <person name="Fitzpatrick D.A."/>
            <person name="Lorenzo-Morales J."/>
            <person name="Bateman A."/>
            <person name="Chiu C.H."/>
            <person name="Tang P."/>
            <person name="Hegemann P."/>
            <person name="Fromm H."/>
            <person name="Raoult D."/>
            <person name="Greub G."/>
            <person name="Miranda-Saavedra D."/>
            <person name="Chen N."/>
            <person name="Nash P."/>
            <person name="Ginger M.L."/>
            <person name="Horn M."/>
            <person name="Schaap P."/>
            <person name="Caler L."/>
            <person name="Loftus B."/>
        </authorList>
    </citation>
    <scope>NUCLEOTIDE SEQUENCE [LARGE SCALE GENOMIC DNA]</scope>
    <source>
        <strain evidence="1 2">Neff</strain>
    </source>
</reference>
<dbReference type="VEuPathDB" id="AmoebaDB:ACA1_369170"/>
<accession>L8GYX8</accession>
<keyword evidence="2" id="KW-1185">Reference proteome</keyword>
<evidence type="ECO:0000313" key="1">
    <source>
        <dbReference type="EMBL" id="ELR18185.1"/>
    </source>
</evidence>
<dbReference type="EMBL" id="KB007960">
    <property type="protein sequence ID" value="ELR18185.1"/>
    <property type="molecule type" value="Genomic_DNA"/>
</dbReference>
<protein>
    <submittedName>
        <fullName evidence="1">Uncharacterized protein</fullName>
    </submittedName>
</protein>
<dbReference type="RefSeq" id="XP_004340205.1">
    <property type="nucleotide sequence ID" value="XM_004340157.1"/>
</dbReference>
<dbReference type="AlphaFoldDB" id="L8GYX8"/>
<dbReference type="Proteomes" id="UP000011083">
    <property type="component" value="Unassembled WGS sequence"/>
</dbReference>
<proteinExistence type="predicted"/>
<dbReference type="KEGG" id="acan:ACA1_369170"/>
<name>L8GYX8_ACACF</name>